<dbReference type="InterPro" id="IPR036569">
    <property type="entry name" value="RpiB_LacA_LacB_sf"/>
</dbReference>
<dbReference type="EMBL" id="JASCIQ010000055">
    <property type="protein sequence ID" value="MDI3408917.1"/>
    <property type="molecule type" value="Genomic_DNA"/>
</dbReference>
<reference evidence="3 4" key="1">
    <citation type="submission" date="2023-05" db="EMBL/GenBank/DDBJ databases">
        <title>Draft genome sequence of Streptomyces sp. B-S-A6 isolated from a cave soil in Thailand.</title>
        <authorList>
            <person name="Chamroensaksri N."/>
            <person name="Muangham S."/>
        </authorList>
    </citation>
    <scope>NUCLEOTIDE SEQUENCE [LARGE SCALE GENOMIC DNA]</scope>
    <source>
        <strain evidence="3 4">B-S-A6</strain>
    </source>
</reference>
<dbReference type="InterPro" id="IPR051812">
    <property type="entry name" value="SPI_LacAB/RpiB"/>
</dbReference>
<dbReference type="PANTHER" id="PTHR43732:SF1">
    <property type="entry name" value="RIBOSE 5-PHOSPHATE ISOMERASE"/>
    <property type="match status" value="1"/>
</dbReference>
<dbReference type="Pfam" id="PF02502">
    <property type="entry name" value="LacAB_rpiB"/>
    <property type="match status" value="1"/>
</dbReference>
<proteinExistence type="inferred from homology"/>
<dbReference type="PIRSF" id="PIRSF005384">
    <property type="entry name" value="RpiB_LacA_B"/>
    <property type="match status" value="1"/>
</dbReference>
<comment type="caution">
    <text evidence="3">The sequence shown here is derived from an EMBL/GenBank/DDBJ whole genome shotgun (WGS) entry which is preliminary data.</text>
</comment>
<dbReference type="PANTHER" id="PTHR43732">
    <property type="entry name" value="RIBOSE 5-PHOSPHATE ISOMERASE-RELATED"/>
    <property type="match status" value="1"/>
</dbReference>
<dbReference type="SUPFAM" id="SSF89623">
    <property type="entry name" value="Ribose/Galactose isomerase RpiB/AlsB"/>
    <property type="match status" value="1"/>
</dbReference>
<dbReference type="Proteomes" id="UP001223978">
    <property type="component" value="Unassembled WGS sequence"/>
</dbReference>
<dbReference type="RefSeq" id="WP_282546794.1">
    <property type="nucleotide sequence ID" value="NZ_JASCIQ010000055.1"/>
</dbReference>
<evidence type="ECO:0000313" key="4">
    <source>
        <dbReference type="Proteomes" id="UP001223978"/>
    </source>
</evidence>
<sequence>MVRKLRIAVGSDEAGRQYREALRADLNASNLVSSVTDVGVHGDGPGAYPEIATAAARLVAAGEVDRALLVCHTGLGVAIAANKVLGVRAACAHDEVSVRASVLSNNAQVLCLGQGIIGLAVARRLTAEWLTCRFDPDCSAAAKVARISALEQGHS</sequence>
<dbReference type="Gene3D" id="3.40.1400.10">
    <property type="entry name" value="Sugar-phosphate isomerase, RpiB/LacA/LacB"/>
    <property type="match status" value="1"/>
</dbReference>
<evidence type="ECO:0000256" key="1">
    <source>
        <dbReference type="ARBA" id="ARBA00008754"/>
    </source>
</evidence>
<dbReference type="GO" id="GO:0016853">
    <property type="term" value="F:isomerase activity"/>
    <property type="evidence" value="ECO:0007669"/>
    <property type="project" value="UniProtKB-KW"/>
</dbReference>
<dbReference type="InterPro" id="IPR003500">
    <property type="entry name" value="RpiB_LacA_LacB"/>
</dbReference>
<organism evidence="3 4">
    <name type="scientific">Streptomyces cavernicola</name>
    <dbReference type="NCBI Taxonomy" id="3043613"/>
    <lineage>
        <taxon>Bacteria</taxon>
        <taxon>Bacillati</taxon>
        <taxon>Actinomycetota</taxon>
        <taxon>Actinomycetes</taxon>
        <taxon>Kitasatosporales</taxon>
        <taxon>Streptomycetaceae</taxon>
        <taxon>Streptomyces</taxon>
    </lineage>
</organism>
<comment type="similarity">
    <text evidence="1">Belongs to the LacAB/RpiB family.</text>
</comment>
<protein>
    <submittedName>
        <fullName evidence="3">RpiB/LacA/LacB family sugar-phosphate isomerase</fullName>
    </submittedName>
</protein>
<evidence type="ECO:0000313" key="3">
    <source>
        <dbReference type="EMBL" id="MDI3408917.1"/>
    </source>
</evidence>
<keyword evidence="4" id="KW-1185">Reference proteome</keyword>
<keyword evidence="2 3" id="KW-0413">Isomerase</keyword>
<accession>A0ABT6SL43</accession>
<name>A0ABT6SL43_9ACTN</name>
<dbReference type="NCBIfam" id="TIGR00689">
    <property type="entry name" value="rpiB_lacA_lacB"/>
    <property type="match status" value="1"/>
</dbReference>
<gene>
    <name evidence="3" type="ORF">QIS96_34515</name>
</gene>
<evidence type="ECO:0000256" key="2">
    <source>
        <dbReference type="ARBA" id="ARBA00023235"/>
    </source>
</evidence>